<protein>
    <recommendedName>
        <fullName evidence="6">Pyruvate dehydrogenase complex repressor</fullName>
    </recommendedName>
</protein>
<evidence type="ECO:0000313" key="8">
    <source>
        <dbReference type="EMBL" id="TDR44149.1"/>
    </source>
</evidence>
<evidence type="ECO:0000259" key="7">
    <source>
        <dbReference type="PROSITE" id="PS50949"/>
    </source>
</evidence>
<dbReference type="EMBL" id="SNZH01000006">
    <property type="protein sequence ID" value="TDR44149.1"/>
    <property type="molecule type" value="Genomic_DNA"/>
</dbReference>
<dbReference type="SUPFAM" id="SSF46785">
    <property type="entry name" value="Winged helix' DNA-binding domain"/>
    <property type="match status" value="1"/>
</dbReference>
<dbReference type="Pfam" id="PF07729">
    <property type="entry name" value="FCD"/>
    <property type="match status" value="1"/>
</dbReference>
<dbReference type="GO" id="GO:0003677">
    <property type="term" value="F:DNA binding"/>
    <property type="evidence" value="ECO:0007669"/>
    <property type="project" value="UniProtKB-KW"/>
</dbReference>
<dbReference type="InterPro" id="IPR000524">
    <property type="entry name" value="Tscrpt_reg_HTH_GntR"/>
</dbReference>
<dbReference type="Gene3D" id="1.10.10.10">
    <property type="entry name" value="Winged helix-like DNA-binding domain superfamily/Winged helix DNA-binding domain"/>
    <property type="match status" value="1"/>
</dbReference>
<dbReference type="Pfam" id="PF00392">
    <property type="entry name" value="GntR"/>
    <property type="match status" value="1"/>
</dbReference>
<evidence type="ECO:0000313" key="9">
    <source>
        <dbReference type="Proteomes" id="UP000295293"/>
    </source>
</evidence>
<keyword evidence="9" id="KW-1185">Reference proteome</keyword>
<dbReference type="SMART" id="SM00895">
    <property type="entry name" value="FCD"/>
    <property type="match status" value="1"/>
</dbReference>
<reference evidence="8 9" key="1">
    <citation type="submission" date="2019-03" db="EMBL/GenBank/DDBJ databases">
        <title>Genomic Encyclopedia of Type Strains, Phase IV (KMG-IV): sequencing the most valuable type-strain genomes for metagenomic binning, comparative biology and taxonomic classification.</title>
        <authorList>
            <person name="Goeker M."/>
        </authorList>
    </citation>
    <scope>NUCLEOTIDE SEQUENCE [LARGE SCALE GENOMIC DNA]</scope>
    <source>
        <strain evidence="8 9">DSM 21667</strain>
    </source>
</reference>
<dbReference type="SMART" id="SM00345">
    <property type="entry name" value="HTH_GNTR"/>
    <property type="match status" value="1"/>
</dbReference>
<dbReference type="InterPro" id="IPR036390">
    <property type="entry name" value="WH_DNA-bd_sf"/>
</dbReference>
<dbReference type="InterPro" id="IPR011711">
    <property type="entry name" value="GntR_C"/>
</dbReference>
<evidence type="ECO:0000256" key="6">
    <source>
        <dbReference type="ARBA" id="ARBA00039592"/>
    </source>
</evidence>
<dbReference type="RefSeq" id="WP_133818885.1">
    <property type="nucleotide sequence ID" value="NZ_SNZH01000006.1"/>
</dbReference>
<dbReference type="InterPro" id="IPR008920">
    <property type="entry name" value="TF_FadR/GntR_C"/>
</dbReference>
<keyword evidence="4" id="KW-0804">Transcription</keyword>
<organism evidence="8 9">
    <name type="scientific">Tahibacter aquaticus</name>
    <dbReference type="NCBI Taxonomy" id="520092"/>
    <lineage>
        <taxon>Bacteria</taxon>
        <taxon>Pseudomonadati</taxon>
        <taxon>Pseudomonadota</taxon>
        <taxon>Gammaproteobacteria</taxon>
        <taxon>Lysobacterales</taxon>
        <taxon>Rhodanobacteraceae</taxon>
        <taxon>Tahibacter</taxon>
    </lineage>
</organism>
<dbReference type="InterPro" id="IPR036388">
    <property type="entry name" value="WH-like_DNA-bd_sf"/>
</dbReference>
<evidence type="ECO:0000256" key="5">
    <source>
        <dbReference type="ARBA" id="ARBA00037357"/>
    </source>
</evidence>
<dbReference type="GO" id="GO:0003700">
    <property type="term" value="F:DNA-binding transcription factor activity"/>
    <property type="evidence" value="ECO:0007669"/>
    <property type="project" value="InterPro"/>
</dbReference>
<dbReference type="Gene3D" id="1.20.120.530">
    <property type="entry name" value="GntR ligand-binding domain-like"/>
    <property type="match status" value="1"/>
</dbReference>
<dbReference type="Proteomes" id="UP000295293">
    <property type="component" value="Unassembled WGS sequence"/>
</dbReference>
<dbReference type="AlphaFoldDB" id="A0A4R6YYP3"/>
<evidence type="ECO:0000256" key="4">
    <source>
        <dbReference type="ARBA" id="ARBA00023163"/>
    </source>
</evidence>
<proteinExistence type="predicted"/>
<name>A0A4R6YYP3_9GAMM</name>
<evidence type="ECO:0000256" key="2">
    <source>
        <dbReference type="ARBA" id="ARBA00023015"/>
    </source>
</evidence>
<keyword evidence="3" id="KW-0238">DNA-binding</keyword>
<feature type="domain" description="HTH gntR-type" evidence="7">
    <location>
        <begin position="2"/>
        <end position="70"/>
    </location>
</feature>
<evidence type="ECO:0000256" key="1">
    <source>
        <dbReference type="ARBA" id="ARBA00022491"/>
    </source>
</evidence>
<dbReference type="PROSITE" id="PS50949">
    <property type="entry name" value="HTH_GNTR"/>
    <property type="match status" value="1"/>
</dbReference>
<dbReference type="CDD" id="cd07377">
    <property type="entry name" value="WHTH_GntR"/>
    <property type="match status" value="1"/>
</dbReference>
<dbReference type="PRINTS" id="PR00035">
    <property type="entry name" value="HTHGNTR"/>
</dbReference>
<comment type="caution">
    <text evidence="8">The sequence shown here is derived from an EMBL/GenBank/DDBJ whole genome shotgun (WGS) entry which is preliminary data.</text>
</comment>
<dbReference type="PANTHER" id="PTHR43537:SF34">
    <property type="entry name" value="PYRUVATE DEHYDROGENASE COMPLEX REPRESSOR"/>
    <property type="match status" value="1"/>
</dbReference>
<sequence>MSSQVDEVSTQLEQAIAAGRYTPARRLPAERALAVQFCVSRATVREAIGSLVARGLLQRRPGDGTYVLPESDRRMAEVWLDMVQRHPALQGDLIEFRAMLESRAAELAALRRDADDCLRLQAAHAAVDAAYAGSDRDEQIRSDVAFHRAIAAATHNPVFSYLTSSLLKVMHEHVQLSLAGLQPQSSTAQQLRVQHDALLAAIVDGDAVRARAAAGQHMDFVAVRLNALAQRPRRAAARR</sequence>
<gene>
    <name evidence="8" type="ORF">DFR29_106297</name>
</gene>
<dbReference type="OrthoDB" id="1040417at2"/>
<evidence type="ECO:0000256" key="3">
    <source>
        <dbReference type="ARBA" id="ARBA00023125"/>
    </source>
</evidence>
<dbReference type="PANTHER" id="PTHR43537">
    <property type="entry name" value="TRANSCRIPTIONAL REGULATOR, GNTR FAMILY"/>
    <property type="match status" value="1"/>
</dbReference>
<keyword evidence="2" id="KW-0805">Transcription regulation</keyword>
<dbReference type="SUPFAM" id="SSF48008">
    <property type="entry name" value="GntR ligand-binding domain-like"/>
    <property type="match status" value="1"/>
</dbReference>
<keyword evidence="1" id="KW-0678">Repressor</keyword>
<comment type="function">
    <text evidence="5">Transcriptional repressor for the pyruvate dehydrogenase complex genes aceEF and lpd.</text>
</comment>
<accession>A0A4R6YYP3</accession>